<dbReference type="EMBL" id="JAEPRD010000254">
    <property type="protein sequence ID" value="KAG2192998.1"/>
    <property type="molecule type" value="Genomic_DNA"/>
</dbReference>
<comment type="caution">
    <text evidence="1">The sequence shown here is derived from an EMBL/GenBank/DDBJ whole genome shotgun (WGS) entry which is preliminary data.</text>
</comment>
<reference evidence="1" key="1">
    <citation type="submission" date="2020-12" db="EMBL/GenBank/DDBJ databases">
        <title>Metabolic potential, ecology and presence of endohyphal bacteria is reflected in genomic diversity of Mucoromycotina.</title>
        <authorList>
            <person name="Muszewska A."/>
            <person name="Okrasinska A."/>
            <person name="Steczkiewicz K."/>
            <person name="Drgas O."/>
            <person name="Orlowska M."/>
            <person name="Perlinska-Lenart U."/>
            <person name="Aleksandrzak-Piekarczyk T."/>
            <person name="Szatraj K."/>
            <person name="Zielenkiewicz U."/>
            <person name="Pilsyk S."/>
            <person name="Malc E."/>
            <person name="Mieczkowski P."/>
            <person name="Kruszewska J.S."/>
            <person name="Biernat P."/>
            <person name="Pawlowska J."/>
        </authorList>
    </citation>
    <scope>NUCLEOTIDE SEQUENCE</scope>
    <source>
        <strain evidence="1">WA0000017839</strain>
    </source>
</reference>
<evidence type="ECO:0000313" key="2">
    <source>
        <dbReference type="Proteomes" id="UP000603453"/>
    </source>
</evidence>
<name>A0A8H7UUZ1_9FUNG</name>
<sequence length="324" mass="36389">MDLILKVLIGQSAVGCYVYSPSNPTEDHGAYVVYVPTVSPTESLPPVVVATPNILNKLETQHLIKMCGNLIDKYHVEPVVLTISIDKVQEGIARMLTETTKAPFMKKLPCDFWAQDLCVISKTILQKFLTAPLPPLAALAYVLISQEVTPLGLEHKNDATVQMLYDIKNKTIEQASHHDELLLKVCKNSLYQYKRILGALEEDKRDTKRIRSLAIDGLCYAETYLNKYAPEDSTLNIEGDREAGCSNNDSSKCSTPTKITTRAKGKMSDMEWAKKVTDDFKKKNGRMNWQACFDMGREAGYFSNYANVNSLKNSYNRMKMKNGL</sequence>
<protein>
    <submittedName>
        <fullName evidence="1">Uncharacterized protein</fullName>
    </submittedName>
</protein>
<dbReference type="OrthoDB" id="2285917at2759"/>
<proteinExistence type="predicted"/>
<evidence type="ECO:0000313" key="1">
    <source>
        <dbReference type="EMBL" id="KAG2192998.1"/>
    </source>
</evidence>
<accession>A0A8H7UUZ1</accession>
<organism evidence="1 2">
    <name type="scientific">Mucor saturninus</name>
    <dbReference type="NCBI Taxonomy" id="64648"/>
    <lineage>
        <taxon>Eukaryota</taxon>
        <taxon>Fungi</taxon>
        <taxon>Fungi incertae sedis</taxon>
        <taxon>Mucoromycota</taxon>
        <taxon>Mucoromycotina</taxon>
        <taxon>Mucoromycetes</taxon>
        <taxon>Mucorales</taxon>
        <taxon>Mucorineae</taxon>
        <taxon>Mucoraceae</taxon>
        <taxon>Mucor</taxon>
    </lineage>
</organism>
<dbReference type="Proteomes" id="UP000603453">
    <property type="component" value="Unassembled WGS sequence"/>
</dbReference>
<keyword evidence="2" id="KW-1185">Reference proteome</keyword>
<gene>
    <name evidence="1" type="ORF">INT47_002549</name>
</gene>
<dbReference type="AlphaFoldDB" id="A0A8H7UUZ1"/>